<feature type="compositionally biased region" description="Polar residues" evidence="5">
    <location>
        <begin position="83"/>
        <end position="98"/>
    </location>
</feature>
<evidence type="ECO:0000256" key="5">
    <source>
        <dbReference type="SAM" id="MobiDB-lite"/>
    </source>
</evidence>
<feature type="compositionally biased region" description="Acidic residues" evidence="5">
    <location>
        <begin position="354"/>
        <end position="366"/>
    </location>
</feature>
<keyword evidence="4 6" id="KW-0472">Membrane</keyword>
<feature type="compositionally biased region" description="Polar residues" evidence="5">
    <location>
        <begin position="119"/>
        <end position="147"/>
    </location>
</feature>
<protein>
    <recommendedName>
        <fullName evidence="7">SUN domain-containing protein</fullName>
    </recommendedName>
</protein>
<feature type="domain" description="SUN" evidence="7">
    <location>
        <begin position="745"/>
        <end position="957"/>
    </location>
</feature>
<organism evidence="8 9">
    <name type="scientific">Rhodofomes roseus</name>
    <dbReference type="NCBI Taxonomy" id="34475"/>
    <lineage>
        <taxon>Eukaryota</taxon>
        <taxon>Fungi</taxon>
        <taxon>Dikarya</taxon>
        <taxon>Basidiomycota</taxon>
        <taxon>Agaricomycotina</taxon>
        <taxon>Agaricomycetes</taxon>
        <taxon>Polyporales</taxon>
        <taxon>Rhodofomes</taxon>
    </lineage>
</organism>
<sequence length="973" mass="106373">MSFSSTPLGQGRRLDHSAFLNKPRSKAHSPPRRTIPTTYAYGGPTLGTRPPPKSQNPPAPAAPPDDAEEPALVRFARLKQREQAGTSAASGPQSQTSPHPEKWSVKDTSVNIASAFHTAANTDDNMNPNDSWASGTRRQGLPRSTSVEYEKETQSTVNRRLAPPPSRTGGARKPLSKAASIRHVPDSEGEQTEPSQSQEHSRGKSPLEHFLDAAQRFAPTSILMKARSREPEADQSRSRSNGNGAPNESSSYDYSAEERDYQAQLAVERSAPTGPRRNTVAHKRNRMSTDNKAYKPTQSDLELSDEDFDDEGGKRTRRKKKKGGVGGPPLTSLPVAAYDKRKKKRRANGKTNGDDEDEESSEEQEAVAEQRSVRGQTPLLRLPSVQRGSHPPASRTSMPPTSPDDFIRSDQSDPETMLPPIREIDEDLLVNEFDKPPRSGFSIGATLGRVVNAVIRLGWMIIQLFFGFLGLVARFIGKVLGLTLDVTVHKPFRWLSHADFTPFLKAVFVGAIIYFAWSALHNGWVDLSKFMPSSRTPYHAPDAPVTDIGEYADRLMRLEAAFSKFSQDSEKSQSWIEGSRSELVSRVGAIESQVQKETVRTHDAETKFRTSTSDAIQVIKQEMDALQAQLAAHKDSAARSTPAPGNDDEARAKLRALEERLGSTESGVKEALELGKTAAKVGASTGTAAAWWSKLASGNAGSSLTIKSTDGQDVTSLVRHLVDTSVYRMAKDVVARPDYALYSAGAQVIPALTTQTYEIPPGGLISQVTGFFTGGGTGAIGRPPVTALHHEINPGHCWPFPDTHGQLGIKLAGPTFISDVTIDHVAKELAPDRRSAPRYMELWGLVEGSDNLEKVREWRARREEARMEAALDGEPVVEDAFVDPPAPPSLKKWGEVVRVANFTYNIYAPDHIQTFAVPQEVQELGVDFGVVALMIENNWGRDDFTCLYRVRVHGQPLLDAPAPLPEDHAGTTA</sequence>
<proteinExistence type="predicted"/>
<feature type="compositionally biased region" description="Pro residues" evidence="5">
    <location>
        <begin position="49"/>
        <end position="63"/>
    </location>
</feature>
<name>A0ABQ8KLQ0_9APHY</name>
<keyword evidence="3 6" id="KW-1133">Transmembrane helix</keyword>
<feature type="compositionally biased region" description="Polar residues" evidence="5">
    <location>
        <begin position="238"/>
        <end position="253"/>
    </location>
</feature>
<evidence type="ECO:0000256" key="3">
    <source>
        <dbReference type="ARBA" id="ARBA00022989"/>
    </source>
</evidence>
<feature type="transmembrane region" description="Helical" evidence="6">
    <location>
        <begin position="498"/>
        <end position="517"/>
    </location>
</feature>
<dbReference type="PROSITE" id="PS51469">
    <property type="entry name" value="SUN"/>
    <property type="match status" value="1"/>
</dbReference>
<evidence type="ECO:0000256" key="1">
    <source>
        <dbReference type="ARBA" id="ARBA00004370"/>
    </source>
</evidence>
<dbReference type="InterPro" id="IPR012919">
    <property type="entry name" value="SUN_dom"/>
</dbReference>
<keyword evidence="2 6" id="KW-0812">Transmembrane</keyword>
<feature type="compositionally biased region" description="Basic and acidic residues" evidence="5">
    <location>
        <begin position="199"/>
        <end position="211"/>
    </location>
</feature>
<dbReference type="InterPro" id="IPR045119">
    <property type="entry name" value="SUN1-5"/>
</dbReference>
<keyword evidence="9" id="KW-1185">Reference proteome</keyword>
<dbReference type="PANTHER" id="PTHR12911:SF8">
    <property type="entry name" value="KLAROID PROTEIN-RELATED"/>
    <property type="match status" value="1"/>
</dbReference>
<evidence type="ECO:0000256" key="4">
    <source>
        <dbReference type="ARBA" id="ARBA00023136"/>
    </source>
</evidence>
<evidence type="ECO:0000259" key="7">
    <source>
        <dbReference type="PROSITE" id="PS51469"/>
    </source>
</evidence>
<comment type="subcellular location">
    <subcellularLocation>
        <location evidence="1">Membrane</location>
    </subcellularLocation>
</comment>
<evidence type="ECO:0000256" key="2">
    <source>
        <dbReference type="ARBA" id="ARBA00022692"/>
    </source>
</evidence>
<evidence type="ECO:0000313" key="9">
    <source>
        <dbReference type="Proteomes" id="UP000814176"/>
    </source>
</evidence>
<feature type="transmembrane region" description="Helical" evidence="6">
    <location>
        <begin position="457"/>
        <end position="477"/>
    </location>
</feature>
<accession>A0ABQ8KLQ0</accession>
<dbReference type="GeneID" id="72004058"/>
<evidence type="ECO:0000313" key="8">
    <source>
        <dbReference type="EMBL" id="KAH9838512.1"/>
    </source>
</evidence>
<comment type="caution">
    <text evidence="8">The sequence shown here is derived from an EMBL/GenBank/DDBJ whole genome shotgun (WGS) entry which is preliminary data.</text>
</comment>
<dbReference type="PANTHER" id="PTHR12911">
    <property type="entry name" value="SAD1/UNC-84-LIKE PROTEIN-RELATED"/>
    <property type="match status" value="1"/>
</dbReference>
<dbReference type="EMBL" id="JADCUA010000007">
    <property type="protein sequence ID" value="KAH9838512.1"/>
    <property type="molecule type" value="Genomic_DNA"/>
</dbReference>
<dbReference type="Proteomes" id="UP000814176">
    <property type="component" value="Unassembled WGS sequence"/>
</dbReference>
<dbReference type="Pfam" id="PF07738">
    <property type="entry name" value="Sad1_UNC"/>
    <property type="match status" value="2"/>
</dbReference>
<evidence type="ECO:0000256" key="6">
    <source>
        <dbReference type="SAM" id="Phobius"/>
    </source>
</evidence>
<dbReference type="Gene3D" id="2.60.120.260">
    <property type="entry name" value="Galactose-binding domain-like"/>
    <property type="match status" value="1"/>
</dbReference>
<feature type="compositionally biased region" description="Basic and acidic residues" evidence="5">
    <location>
        <begin position="227"/>
        <end position="237"/>
    </location>
</feature>
<reference evidence="8 9" key="1">
    <citation type="journal article" date="2021" name="Environ. Microbiol.">
        <title>Gene family expansions and transcriptome signatures uncover fungal adaptations to wood decay.</title>
        <authorList>
            <person name="Hage H."/>
            <person name="Miyauchi S."/>
            <person name="Viragh M."/>
            <person name="Drula E."/>
            <person name="Min B."/>
            <person name="Chaduli D."/>
            <person name="Navarro D."/>
            <person name="Favel A."/>
            <person name="Norest M."/>
            <person name="Lesage-Meessen L."/>
            <person name="Balint B."/>
            <person name="Merenyi Z."/>
            <person name="de Eugenio L."/>
            <person name="Morin E."/>
            <person name="Martinez A.T."/>
            <person name="Baldrian P."/>
            <person name="Stursova M."/>
            <person name="Martinez M.J."/>
            <person name="Novotny C."/>
            <person name="Magnuson J.K."/>
            <person name="Spatafora J.W."/>
            <person name="Maurice S."/>
            <person name="Pangilinan J."/>
            <person name="Andreopoulos W."/>
            <person name="LaButti K."/>
            <person name="Hundley H."/>
            <person name="Na H."/>
            <person name="Kuo A."/>
            <person name="Barry K."/>
            <person name="Lipzen A."/>
            <person name="Henrissat B."/>
            <person name="Riley R."/>
            <person name="Ahrendt S."/>
            <person name="Nagy L.G."/>
            <person name="Grigoriev I.V."/>
            <person name="Martin F."/>
            <person name="Rosso M.N."/>
        </authorList>
    </citation>
    <scope>NUCLEOTIDE SEQUENCE [LARGE SCALE GENOMIC DNA]</scope>
    <source>
        <strain evidence="8 9">CIRM-BRFM 1785</strain>
    </source>
</reference>
<dbReference type="RefSeq" id="XP_047780427.1">
    <property type="nucleotide sequence ID" value="XM_047923326.1"/>
</dbReference>
<feature type="region of interest" description="Disordered" evidence="5">
    <location>
        <begin position="1"/>
        <end position="418"/>
    </location>
</feature>
<gene>
    <name evidence="8" type="ORF">C8Q71DRAFT_751600</name>
</gene>